<keyword evidence="3" id="KW-1185">Reference proteome</keyword>
<gene>
    <name evidence="2" type="ORF">SAMN05192585_10818</name>
</gene>
<feature type="transmembrane region" description="Helical" evidence="1">
    <location>
        <begin position="6"/>
        <end position="22"/>
    </location>
</feature>
<feature type="transmembrane region" description="Helical" evidence="1">
    <location>
        <begin position="34"/>
        <end position="54"/>
    </location>
</feature>
<feature type="transmembrane region" description="Helical" evidence="1">
    <location>
        <begin position="60"/>
        <end position="78"/>
    </location>
</feature>
<keyword evidence="1" id="KW-0472">Membrane</keyword>
<protein>
    <recommendedName>
        <fullName evidence="4">PQ loop repeat-containing protein</fullName>
    </recommendedName>
</protein>
<dbReference type="AlphaFoldDB" id="A0A1G9XAU6"/>
<evidence type="ECO:0000313" key="2">
    <source>
        <dbReference type="EMBL" id="SDM93912.1"/>
    </source>
</evidence>
<dbReference type="OrthoDB" id="5827at2"/>
<sequence length="93" mass="10587">MSIFEAGMLICFGLAWPVNIYKSVTSRSTKGKSVFFLYVVIVGYIFGIIHKLLYSPDLVLGLYLLNIAMVTTDILLYYRNRHYEKKAEQAAKG</sequence>
<dbReference type="Proteomes" id="UP000199182">
    <property type="component" value="Unassembled WGS sequence"/>
</dbReference>
<accession>A0A1G9XAU6</accession>
<reference evidence="2 3" key="1">
    <citation type="submission" date="2016-10" db="EMBL/GenBank/DDBJ databases">
        <authorList>
            <person name="de Groot N.N."/>
        </authorList>
    </citation>
    <scope>NUCLEOTIDE SEQUENCE [LARGE SCALE GENOMIC DNA]</scope>
    <source>
        <strain evidence="2 3">CGMCC 1.5012</strain>
    </source>
</reference>
<evidence type="ECO:0000256" key="1">
    <source>
        <dbReference type="SAM" id="Phobius"/>
    </source>
</evidence>
<evidence type="ECO:0000313" key="3">
    <source>
        <dbReference type="Proteomes" id="UP000199182"/>
    </source>
</evidence>
<evidence type="ECO:0008006" key="4">
    <source>
        <dbReference type="Google" id="ProtNLM"/>
    </source>
</evidence>
<name>A0A1G9XAU6_9FIRM</name>
<dbReference type="RefSeq" id="WP_092638695.1">
    <property type="nucleotide sequence ID" value="NZ_FNID01000008.1"/>
</dbReference>
<dbReference type="STRING" id="258515.SAMN05192585_10818"/>
<keyword evidence="1" id="KW-1133">Transmembrane helix</keyword>
<organism evidence="2 3">
    <name type="scientific">Acetanaerobacterium elongatum</name>
    <dbReference type="NCBI Taxonomy" id="258515"/>
    <lineage>
        <taxon>Bacteria</taxon>
        <taxon>Bacillati</taxon>
        <taxon>Bacillota</taxon>
        <taxon>Clostridia</taxon>
        <taxon>Eubacteriales</taxon>
        <taxon>Oscillospiraceae</taxon>
        <taxon>Acetanaerobacterium</taxon>
    </lineage>
</organism>
<dbReference type="EMBL" id="FNID01000008">
    <property type="protein sequence ID" value="SDM93912.1"/>
    <property type="molecule type" value="Genomic_DNA"/>
</dbReference>
<keyword evidence="1" id="KW-0812">Transmembrane</keyword>
<proteinExistence type="predicted"/>